<dbReference type="GO" id="GO:0008484">
    <property type="term" value="F:sulfuric ester hydrolase activity"/>
    <property type="evidence" value="ECO:0007669"/>
    <property type="project" value="TreeGrafter"/>
</dbReference>
<evidence type="ECO:0000256" key="2">
    <source>
        <dbReference type="ARBA" id="ARBA00022723"/>
    </source>
</evidence>
<evidence type="ECO:0000313" key="6">
    <source>
        <dbReference type="EMBL" id="ABE03905.1"/>
    </source>
</evidence>
<protein>
    <submittedName>
        <fullName evidence="6">Sulfatase</fullName>
    </submittedName>
</protein>
<evidence type="ECO:0000259" key="5">
    <source>
        <dbReference type="Pfam" id="PF12411"/>
    </source>
</evidence>
<dbReference type="AlphaFoldDB" id="A4U8Q3"/>
<evidence type="ECO:0000256" key="1">
    <source>
        <dbReference type="ARBA" id="ARBA00008779"/>
    </source>
</evidence>
<dbReference type="PROSITE" id="PS00149">
    <property type="entry name" value="SULFATASE_2"/>
    <property type="match status" value="1"/>
</dbReference>
<keyword evidence="2" id="KW-0479">Metal-binding</keyword>
<comment type="similarity">
    <text evidence="1">Belongs to the sulfatase family.</text>
</comment>
<proteinExistence type="inferred from homology"/>
<dbReference type="GO" id="GO:0046872">
    <property type="term" value="F:metal ion binding"/>
    <property type="evidence" value="ECO:0007669"/>
    <property type="project" value="UniProtKB-KW"/>
</dbReference>
<dbReference type="InterPro" id="IPR000917">
    <property type="entry name" value="Sulfatase_N"/>
</dbReference>
<keyword evidence="3" id="KW-0378">Hydrolase</keyword>
<dbReference type="CDD" id="cd16032">
    <property type="entry name" value="choline-sulfatase"/>
    <property type="match status" value="1"/>
</dbReference>
<dbReference type="EMBL" id="DQ438987">
    <property type="protein sequence ID" value="ABE03905.1"/>
    <property type="molecule type" value="Genomic_DNA"/>
</dbReference>
<dbReference type="InterPro" id="IPR025863">
    <property type="entry name" value="Choline_sulf_C_dom"/>
</dbReference>
<dbReference type="InterPro" id="IPR017850">
    <property type="entry name" value="Alkaline_phosphatase_core_sf"/>
</dbReference>
<feature type="domain" description="Sulfatase N-terminal" evidence="4">
    <location>
        <begin position="58"/>
        <end position="401"/>
    </location>
</feature>
<dbReference type="PANTHER" id="PTHR45953:SF1">
    <property type="entry name" value="IDURONATE 2-SULFATASE"/>
    <property type="match status" value="1"/>
</dbReference>
<dbReference type="GO" id="GO:0005737">
    <property type="term" value="C:cytoplasm"/>
    <property type="evidence" value="ECO:0007669"/>
    <property type="project" value="TreeGrafter"/>
</dbReference>
<dbReference type="SUPFAM" id="SSF53649">
    <property type="entry name" value="Alkaline phosphatase-like"/>
    <property type="match status" value="1"/>
</dbReference>
<sequence>MATSAPVSPARGGVSMAGAALAAHRLSGSFITDSPDAEGSLVCPLEPRPDRRTMTAPPNILLVMMDQLAPQVLKPYGGTVCRTPNLERLAGEGVVFENAYCNYPICAPARFSLMSGRMPSRIGAFDNATEFPSEVPTFAHYLRAMGYHTCLSGKMHFVGADQLHGFEDRVTTDVYPADFSWTSDWSLGPTFWEPWFHSVRIVRDAGPRRRSVNTSYDEEATVEACRWLHDHADRADGRPFFLAASFISPHDPYLAPPSHWDLYTDDGIDDPRVGDIPLEERDPHSRRLYYTIGRHIETIGPADVRRARRAYYAVMSWLDDRIGRILETLKAIDADDNTIVVLTADHGDMLGERGLWLKMNFFEWSVRVPLIVHAPTLYRARRVRENVSLLDLFPTFLEWAGDGELPELFAPIDGASIAGLAAGHSDGWPDVVGSEYCGEGASSPVLMIRRGRWKYIHCEDDPPLLFDIEQDPDELVNLAGTPEVGGVETDLAGEVCRWWDTAALKDRVIESQRRRKFLHAALSVGRRTPWDWQPVRDASREYVRGDGDVDGIYART</sequence>
<dbReference type="Gene3D" id="3.40.720.10">
    <property type="entry name" value="Alkaline Phosphatase, subunit A"/>
    <property type="match status" value="1"/>
</dbReference>
<dbReference type="NCBIfam" id="TIGR03417">
    <property type="entry name" value="chol_sulfatase"/>
    <property type="match status" value="1"/>
</dbReference>
<dbReference type="InterPro" id="IPR017785">
    <property type="entry name" value="Choline-sulfatase"/>
</dbReference>
<name>A4U8Q3_9BACT</name>
<feature type="domain" description="Choline sulfatase enzyme C-terminal" evidence="5">
    <location>
        <begin position="507"/>
        <end position="551"/>
    </location>
</feature>
<evidence type="ECO:0000259" key="4">
    <source>
        <dbReference type="Pfam" id="PF00884"/>
    </source>
</evidence>
<dbReference type="FunFam" id="3.40.720.10:FF:000032">
    <property type="entry name" value="Choline sulfatase"/>
    <property type="match status" value="1"/>
</dbReference>
<dbReference type="Pfam" id="PF00884">
    <property type="entry name" value="Sulfatase"/>
    <property type="match status" value="1"/>
</dbReference>
<reference evidence="6" key="1">
    <citation type="journal article" date="2007" name="Appl. Environ. Microbiol.">
        <title>Widespread occurrence and genomic context of unusually small polyketide synthase genes in microbial consortia associated with marine sponges.</title>
        <authorList>
            <person name="Fieseler L."/>
            <person name="Hentschel U."/>
            <person name="Grozdanov L."/>
            <person name="Schirmer A."/>
            <person name="Wen G."/>
            <person name="Platzer M."/>
            <person name="Hrvatin S."/>
            <person name="Butzke D."/>
            <person name="Zimmermann K."/>
            <person name="Piel J."/>
        </authorList>
    </citation>
    <scope>NUCLEOTIDE SEQUENCE</scope>
</reference>
<dbReference type="InterPro" id="IPR024607">
    <property type="entry name" value="Sulfatase_CS"/>
</dbReference>
<organism evidence="6">
    <name type="scientific">Aplysina aerophoba bacterial symbiont clone pAPKS18</name>
    <dbReference type="NCBI Taxonomy" id="377637"/>
    <lineage>
        <taxon>Bacteria</taxon>
        <taxon>environmental samples</taxon>
    </lineage>
</organism>
<dbReference type="PANTHER" id="PTHR45953">
    <property type="entry name" value="IDURONATE 2-SULFATASE"/>
    <property type="match status" value="1"/>
</dbReference>
<evidence type="ECO:0000256" key="3">
    <source>
        <dbReference type="ARBA" id="ARBA00022801"/>
    </source>
</evidence>
<dbReference type="Pfam" id="PF12411">
    <property type="entry name" value="Choline_sulf_C"/>
    <property type="match status" value="1"/>
</dbReference>
<accession>A4U8Q3</accession>